<organism evidence="1 2">
    <name type="scientific">Caerostris extrusa</name>
    <name type="common">Bark spider</name>
    <name type="synonym">Caerostris bankana</name>
    <dbReference type="NCBI Taxonomy" id="172846"/>
    <lineage>
        <taxon>Eukaryota</taxon>
        <taxon>Metazoa</taxon>
        <taxon>Ecdysozoa</taxon>
        <taxon>Arthropoda</taxon>
        <taxon>Chelicerata</taxon>
        <taxon>Arachnida</taxon>
        <taxon>Araneae</taxon>
        <taxon>Araneomorphae</taxon>
        <taxon>Entelegynae</taxon>
        <taxon>Araneoidea</taxon>
        <taxon>Araneidae</taxon>
        <taxon>Caerostris</taxon>
    </lineage>
</organism>
<evidence type="ECO:0000313" key="2">
    <source>
        <dbReference type="Proteomes" id="UP001054945"/>
    </source>
</evidence>
<name>A0AAV4VSW5_CAEEX</name>
<sequence>MNVVSRYCMFTLLLLSLSNAFRTTWLVFLPEASRLLEVNKREFILAFELSSHLRRIREVKKEDWILQKCNFQIREDYSNALNRTLRYYTEYIIPKGMGIPFRECNLPINLI</sequence>
<accession>A0AAV4VSW5</accession>
<dbReference type="EMBL" id="BPLR01015034">
    <property type="protein sequence ID" value="GIY73108.1"/>
    <property type="molecule type" value="Genomic_DNA"/>
</dbReference>
<reference evidence="1 2" key="1">
    <citation type="submission" date="2021-06" db="EMBL/GenBank/DDBJ databases">
        <title>Caerostris extrusa draft genome.</title>
        <authorList>
            <person name="Kono N."/>
            <person name="Arakawa K."/>
        </authorList>
    </citation>
    <scope>NUCLEOTIDE SEQUENCE [LARGE SCALE GENOMIC DNA]</scope>
</reference>
<keyword evidence="2" id="KW-1185">Reference proteome</keyword>
<dbReference type="AlphaFoldDB" id="A0AAV4VSW5"/>
<dbReference type="Proteomes" id="UP001054945">
    <property type="component" value="Unassembled WGS sequence"/>
</dbReference>
<evidence type="ECO:0000313" key="1">
    <source>
        <dbReference type="EMBL" id="GIY73108.1"/>
    </source>
</evidence>
<comment type="caution">
    <text evidence="1">The sequence shown here is derived from an EMBL/GenBank/DDBJ whole genome shotgun (WGS) entry which is preliminary data.</text>
</comment>
<proteinExistence type="predicted"/>
<protein>
    <submittedName>
        <fullName evidence="1">Uncharacterized protein</fullName>
    </submittedName>
</protein>
<gene>
    <name evidence="1" type="ORF">CEXT_228281</name>
</gene>